<dbReference type="SUPFAM" id="SSF52821">
    <property type="entry name" value="Rhodanese/Cell cycle control phosphatase"/>
    <property type="match status" value="1"/>
</dbReference>
<organism evidence="1 2">
    <name type="scientific">Gordonia asplenii</name>
    <dbReference type="NCBI Taxonomy" id="2725283"/>
    <lineage>
        <taxon>Bacteria</taxon>
        <taxon>Bacillati</taxon>
        <taxon>Actinomycetota</taxon>
        <taxon>Actinomycetes</taxon>
        <taxon>Mycobacteriales</taxon>
        <taxon>Gordoniaceae</taxon>
        <taxon>Gordonia</taxon>
    </lineage>
</organism>
<name>A0A848L7S1_9ACTN</name>
<dbReference type="AlphaFoldDB" id="A0A848L7S1"/>
<gene>
    <name evidence="1" type="ORF">HH308_26570</name>
</gene>
<dbReference type="Proteomes" id="UP000550729">
    <property type="component" value="Unassembled WGS sequence"/>
</dbReference>
<accession>A0A848L7S1</accession>
<dbReference type="Gene3D" id="3.40.250.10">
    <property type="entry name" value="Rhodanese-like domain"/>
    <property type="match status" value="1"/>
</dbReference>
<sequence>MTATLAAPSALSAFATFRPSGRSGGMPPLSVPAGDYHRHVAAGAVAVDIRSQAVRERDGVVFGAVAVPADAVLDRLTPGGPDALRIAAPGARWLLISDDGHDAEWLAWHLQARGVLGARFVVGGHRRMCSERINGSVSPAELAMISAH</sequence>
<protein>
    <submittedName>
        <fullName evidence="1">Rhodanese-like domain-containing protein</fullName>
    </submittedName>
</protein>
<evidence type="ECO:0000313" key="2">
    <source>
        <dbReference type="Proteomes" id="UP000550729"/>
    </source>
</evidence>
<dbReference type="InterPro" id="IPR036873">
    <property type="entry name" value="Rhodanese-like_dom_sf"/>
</dbReference>
<reference evidence="1 2" key="1">
    <citation type="submission" date="2020-04" db="EMBL/GenBank/DDBJ databases">
        <title>Gordonia sp. nov. TBRC 11910.</title>
        <authorList>
            <person name="Suriyachadkun C."/>
        </authorList>
    </citation>
    <scope>NUCLEOTIDE SEQUENCE [LARGE SCALE GENOMIC DNA]</scope>
    <source>
        <strain evidence="1 2">TBRC 11910</strain>
    </source>
</reference>
<proteinExistence type="predicted"/>
<keyword evidence="2" id="KW-1185">Reference proteome</keyword>
<dbReference type="RefSeq" id="WP_170197298.1">
    <property type="nucleotide sequence ID" value="NZ_JABBNB010000041.1"/>
</dbReference>
<comment type="caution">
    <text evidence="1">The sequence shown here is derived from an EMBL/GenBank/DDBJ whole genome shotgun (WGS) entry which is preliminary data.</text>
</comment>
<evidence type="ECO:0000313" key="1">
    <source>
        <dbReference type="EMBL" id="NMO04793.1"/>
    </source>
</evidence>
<dbReference type="EMBL" id="JABBNB010000041">
    <property type="protein sequence ID" value="NMO04793.1"/>
    <property type="molecule type" value="Genomic_DNA"/>
</dbReference>